<proteinExistence type="predicted"/>
<organism evidence="2 3">
    <name type="scientific">Saponaria officinalis</name>
    <name type="common">Common soapwort</name>
    <name type="synonym">Lychnis saponaria</name>
    <dbReference type="NCBI Taxonomy" id="3572"/>
    <lineage>
        <taxon>Eukaryota</taxon>
        <taxon>Viridiplantae</taxon>
        <taxon>Streptophyta</taxon>
        <taxon>Embryophyta</taxon>
        <taxon>Tracheophyta</taxon>
        <taxon>Spermatophyta</taxon>
        <taxon>Magnoliopsida</taxon>
        <taxon>eudicotyledons</taxon>
        <taxon>Gunneridae</taxon>
        <taxon>Pentapetalae</taxon>
        <taxon>Caryophyllales</taxon>
        <taxon>Caryophyllaceae</taxon>
        <taxon>Caryophylleae</taxon>
        <taxon>Saponaria</taxon>
    </lineage>
</organism>
<evidence type="ECO:0000256" key="1">
    <source>
        <dbReference type="SAM" id="Coils"/>
    </source>
</evidence>
<keyword evidence="1" id="KW-0175">Coiled coil</keyword>
<dbReference type="PANTHER" id="PTHR36800">
    <property type="entry name" value="POLYAMINE-MODULATED FACTOR 1-BINDING PROTEIN"/>
    <property type="match status" value="1"/>
</dbReference>
<gene>
    <name evidence="2" type="ORF">RND81_08G083500</name>
</gene>
<protein>
    <submittedName>
        <fullName evidence="2">Uncharacterized protein</fullName>
    </submittedName>
</protein>
<evidence type="ECO:0000313" key="3">
    <source>
        <dbReference type="Proteomes" id="UP001443914"/>
    </source>
</evidence>
<sequence length="112" mass="12671">MESATQAIVSSSPQPNEVHEVESQFSSIIYDLSQQVQGAMENLLKMINEIEVQSADVKEEIEKCKESVLEKRKAIEDERECYQKAAFAVLDVLNSGDGKQDEQMLLEDGREY</sequence>
<feature type="coiled-coil region" evidence="1">
    <location>
        <begin position="40"/>
        <end position="85"/>
    </location>
</feature>
<comment type="caution">
    <text evidence="2">The sequence shown here is derived from an EMBL/GenBank/DDBJ whole genome shotgun (WGS) entry which is preliminary data.</text>
</comment>
<name>A0AAW1J524_SAPOF</name>
<evidence type="ECO:0000313" key="2">
    <source>
        <dbReference type="EMBL" id="KAK9698112.1"/>
    </source>
</evidence>
<dbReference type="PANTHER" id="PTHR36800:SF1">
    <property type="entry name" value="POLYAMINE-MODULATED FACTOR 1-BINDING PROTEIN"/>
    <property type="match status" value="1"/>
</dbReference>
<dbReference type="AlphaFoldDB" id="A0AAW1J524"/>
<dbReference type="EMBL" id="JBDFQZ010000008">
    <property type="protein sequence ID" value="KAK9698112.1"/>
    <property type="molecule type" value="Genomic_DNA"/>
</dbReference>
<accession>A0AAW1J524</accession>
<keyword evidence="3" id="KW-1185">Reference proteome</keyword>
<reference evidence="2" key="1">
    <citation type="submission" date="2024-03" db="EMBL/GenBank/DDBJ databases">
        <title>WGS assembly of Saponaria officinalis var. Norfolk2.</title>
        <authorList>
            <person name="Jenkins J."/>
            <person name="Shu S."/>
            <person name="Grimwood J."/>
            <person name="Barry K."/>
            <person name="Goodstein D."/>
            <person name="Schmutz J."/>
            <person name="Leebens-Mack J."/>
            <person name="Osbourn A."/>
        </authorList>
    </citation>
    <scope>NUCLEOTIDE SEQUENCE [LARGE SCALE GENOMIC DNA]</scope>
    <source>
        <strain evidence="2">JIC</strain>
    </source>
</reference>
<dbReference type="Proteomes" id="UP001443914">
    <property type="component" value="Unassembled WGS sequence"/>
</dbReference>